<dbReference type="PANTHER" id="PTHR13887">
    <property type="entry name" value="GLUTATHIONE S-TRANSFERASE KAPPA"/>
    <property type="match status" value="1"/>
</dbReference>
<evidence type="ECO:0000313" key="4">
    <source>
        <dbReference type="EMBL" id="MSU90718.1"/>
    </source>
</evidence>
<dbReference type="PANTHER" id="PTHR13887:SF56">
    <property type="entry name" value="THIOREDOXIN-LIKE REDUCTASE RV2466C"/>
    <property type="match status" value="1"/>
</dbReference>
<accession>A0A6L5Z2G2</accession>
<evidence type="ECO:0000313" key="5">
    <source>
        <dbReference type="Proteomes" id="UP000474957"/>
    </source>
</evidence>
<sequence length="226" mass="24582">MTLVRPTRRALLRAGLVAGLAPALPAWAQDAATDTGTDTGAGTDAEAGTAARTVEVMATGAEDAPVTVIEYASLTCPHCARFQTDVYPRLNQNYIEPGKVRFIVRDVYFDRLGLWAAMVARCGGADKYFGIVDRLYQKQGDWSRKETAQEALAAMFAIGRQAGLTDDAMQDCVQDQAWAEALVAEFQKNMEADQVEGTPTFFIDGEKQPNMPYDEFAARLDEALGS</sequence>
<evidence type="ECO:0000256" key="2">
    <source>
        <dbReference type="SAM" id="SignalP"/>
    </source>
</evidence>
<dbReference type="RefSeq" id="WP_154447199.1">
    <property type="nucleotide sequence ID" value="NZ_WIND01000011.1"/>
</dbReference>
<dbReference type="InterPro" id="IPR036249">
    <property type="entry name" value="Thioredoxin-like_sf"/>
</dbReference>
<dbReference type="SUPFAM" id="SSF52833">
    <property type="entry name" value="Thioredoxin-like"/>
    <property type="match status" value="1"/>
</dbReference>
<keyword evidence="2" id="KW-0732">Signal</keyword>
<reference evidence="4 5" key="1">
    <citation type="submission" date="2019-10" db="EMBL/GenBank/DDBJ databases">
        <title>Cognatihalovulum marinum gen. nov. sp. nov., a new member of the family Rhodobacteraceae isolated from deep seawater of the Northwest Indian Ocean.</title>
        <authorList>
            <person name="Ruan C."/>
            <person name="Wang J."/>
            <person name="Zheng X."/>
            <person name="Song L."/>
            <person name="Zhu Y."/>
            <person name="Huang Y."/>
            <person name="Lu Z."/>
            <person name="Du W."/>
            <person name="Huang L."/>
            <person name="Dai X."/>
        </authorList>
    </citation>
    <scope>NUCLEOTIDE SEQUENCE [LARGE SCALE GENOMIC DNA]</scope>
    <source>
        <strain evidence="4 5">2CG4</strain>
    </source>
</reference>
<feature type="domain" description="Thioredoxin-like fold" evidence="3">
    <location>
        <begin position="55"/>
        <end position="221"/>
    </location>
</feature>
<gene>
    <name evidence="4" type="ORF">GE300_14020</name>
</gene>
<evidence type="ECO:0000256" key="1">
    <source>
        <dbReference type="ARBA" id="ARBA00005791"/>
    </source>
</evidence>
<comment type="caution">
    <text evidence="4">The sequence shown here is derived from an EMBL/GenBank/DDBJ whole genome shotgun (WGS) entry which is preliminary data.</text>
</comment>
<dbReference type="Pfam" id="PF13462">
    <property type="entry name" value="Thioredoxin_4"/>
    <property type="match status" value="1"/>
</dbReference>
<dbReference type="InterPro" id="IPR006311">
    <property type="entry name" value="TAT_signal"/>
</dbReference>
<name>A0A6L5Z2G2_9RHOB</name>
<keyword evidence="5" id="KW-1185">Reference proteome</keyword>
<dbReference type="Proteomes" id="UP000474957">
    <property type="component" value="Unassembled WGS sequence"/>
</dbReference>
<feature type="signal peptide" evidence="2">
    <location>
        <begin position="1"/>
        <end position="28"/>
    </location>
</feature>
<dbReference type="InterPro" id="IPR012336">
    <property type="entry name" value="Thioredoxin-like_fold"/>
</dbReference>
<evidence type="ECO:0000259" key="3">
    <source>
        <dbReference type="Pfam" id="PF13462"/>
    </source>
</evidence>
<comment type="similarity">
    <text evidence="1">Belongs to the thioredoxin family. DsbA subfamily.</text>
</comment>
<protein>
    <submittedName>
        <fullName evidence="4">Thioredoxin domain-containing protein</fullName>
    </submittedName>
</protein>
<proteinExistence type="inferred from homology"/>
<feature type="chain" id="PRO_5026929261" evidence="2">
    <location>
        <begin position="29"/>
        <end position="226"/>
    </location>
</feature>
<dbReference type="PROSITE" id="PS51318">
    <property type="entry name" value="TAT"/>
    <property type="match status" value="1"/>
</dbReference>
<dbReference type="Gene3D" id="3.40.30.10">
    <property type="entry name" value="Glutaredoxin"/>
    <property type="match status" value="1"/>
</dbReference>
<dbReference type="AlphaFoldDB" id="A0A6L5Z2G2"/>
<organism evidence="4 5">
    <name type="scientific">Halovulum marinum</name>
    <dbReference type="NCBI Taxonomy" id="2662447"/>
    <lineage>
        <taxon>Bacteria</taxon>
        <taxon>Pseudomonadati</taxon>
        <taxon>Pseudomonadota</taxon>
        <taxon>Alphaproteobacteria</taxon>
        <taxon>Rhodobacterales</taxon>
        <taxon>Paracoccaceae</taxon>
        <taxon>Halovulum</taxon>
    </lineage>
</organism>
<dbReference type="EMBL" id="WIND01000011">
    <property type="protein sequence ID" value="MSU90718.1"/>
    <property type="molecule type" value="Genomic_DNA"/>
</dbReference>